<dbReference type="RefSeq" id="XP_008621439.1">
    <property type="nucleotide sequence ID" value="XM_008623217.1"/>
</dbReference>
<dbReference type="OrthoDB" id="68084at2759"/>
<dbReference type="VEuPathDB" id="FungiDB:SDRG_16984"/>
<proteinExistence type="predicted"/>
<dbReference type="AlphaFoldDB" id="T0QZE9"/>
<dbReference type="EMBL" id="JH767305">
    <property type="protein sequence ID" value="EQC25128.1"/>
    <property type="molecule type" value="Genomic_DNA"/>
</dbReference>
<name>T0QZE9_SAPDV</name>
<sequence>MAAVWTYTIRQCEGDEATKLYCFQLTVGDVSWSVLKSLQDLKYLRQTLATLYHNEVINANAEAYWTLELQKLLKLPVPTAAWMPWAPKKMERAMCALLCFYEHAMADSSPPSFLLHVLKGLLRVFLGMPCHPDRYSIRASAMVCPVLAAPKILA</sequence>
<evidence type="ECO:0000313" key="2">
    <source>
        <dbReference type="Proteomes" id="UP000030762"/>
    </source>
</evidence>
<dbReference type="GeneID" id="19957711"/>
<dbReference type="Proteomes" id="UP000030762">
    <property type="component" value="Unassembled WGS sequence"/>
</dbReference>
<dbReference type="OMA" id="FLGMPCH"/>
<gene>
    <name evidence="1" type="ORF">SDRG_16984</name>
</gene>
<organism evidence="1 2">
    <name type="scientific">Saprolegnia diclina (strain VS20)</name>
    <dbReference type="NCBI Taxonomy" id="1156394"/>
    <lineage>
        <taxon>Eukaryota</taxon>
        <taxon>Sar</taxon>
        <taxon>Stramenopiles</taxon>
        <taxon>Oomycota</taxon>
        <taxon>Saprolegniomycetes</taxon>
        <taxon>Saprolegniales</taxon>
        <taxon>Saprolegniaceae</taxon>
        <taxon>Saprolegnia</taxon>
    </lineage>
</organism>
<protein>
    <submittedName>
        <fullName evidence="1">Uncharacterized protein</fullName>
    </submittedName>
</protein>
<evidence type="ECO:0000313" key="1">
    <source>
        <dbReference type="EMBL" id="EQC25128.1"/>
    </source>
</evidence>
<keyword evidence="2" id="KW-1185">Reference proteome</keyword>
<accession>T0QZE9</accession>
<dbReference type="InParanoid" id="T0QZE9"/>
<reference evidence="1 2" key="1">
    <citation type="submission" date="2012-04" db="EMBL/GenBank/DDBJ databases">
        <title>The Genome Sequence of Saprolegnia declina VS20.</title>
        <authorList>
            <consortium name="The Broad Institute Genome Sequencing Platform"/>
            <person name="Russ C."/>
            <person name="Nusbaum C."/>
            <person name="Tyler B."/>
            <person name="van West P."/>
            <person name="Dieguez-Uribeondo J."/>
            <person name="de Bruijn I."/>
            <person name="Tripathy S."/>
            <person name="Jiang R."/>
            <person name="Young S.K."/>
            <person name="Zeng Q."/>
            <person name="Gargeya S."/>
            <person name="Fitzgerald M."/>
            <person name="Haas B."/>
            <person name="Abouelleil A."/>
            <person name="Alvarado L."/>
            <person name="Arachchi H.M."/>
            <person name="Berlin A."/>
            <person name="Chapman S.B."/>
            <person name="Goldberg J."/>
            <person name="Griggs A."/>
            <person name="Gujja S."/>
            <person name="Hansen M."/>
            <person name="Howarth C."/>
            <person name="Imamovic A."/>
            <person name="Larimer J."/>
            <person name="McCowen C."/>
            <person name="Montmayeur A."/>
            <person name="Murphy C."/>
            <person name="Neiman D."/>
            <person name="Pearson M."/>
            <person name="Priest M."/>
            <person name="Roberts A."/>
            <person name="Saif S."/>
            <person name="Shea T."/>
            <person name="Sisk P."/>
            <person name="Sykes S."/>
            <person name="Wortman J."/>
            <person name="Nusbaum C."/>
            <person name="Birren B."/>
        </authorList>
    </citation>
    <scope>NUCLEOTIDE SEQUENCE [LARGE SCALE GENOMIC DNA]</scope>
    <source>
        <strain evidence="1 2">VS20</strain>
    </source>
</reference>